<name>A0ABN8IJA7_9NEOP</name>
<keyword evidence="4" id="KW-1185">Reference proteome</keyword>
<feature type="signal peptide" evidence="2">
    <location>
        <begin position="1"/>
        <end position="17"/>
    </location>
</feature>
<protein>
    <submittedName>
        <fullName evidence="3">Uncharacterized protein</fullName>
    </submittedName>
</protein>
<keyword evidence="2" id="KW-0732">Signal</keyword>
<accession>A0ABN8IJA7</accession>
<gene>
    <name evidence="3" type="ORF">IPOD504_LOCUS10832</name>
</gene>
<dbReference type="EMBL" id="OW152838">
    <property type="protein sequence ID" value="CAH2059352.1"/>
    <property type="molecule type" value="Genomic_DNA"/>
</dbReference>
<evidence type="ECO:0000256" key="1">
    <source>
        <dbReference type="SAM" id="MobiDB-lite"/>
    </source>
</evidence>
<reference evidence="3" key="1">
    <citation type="submission" date="2022-03" db="EMBL/GenBank/DDBJ databases">
        <authorList>
            <person name="Martin H S."/>
        </authorList>
    </citation>
    <scope>NUCLEOTIDE SEQUENCE</scope>
</reference>
<proteinExistence type="predicted"/>
<dbReference type="Proteomes" id="UP000837857">
    <property type="component" value="Chromosome 26"/>
</dbReference>
<evidence type="ECO:0000256" key="2">
    <source>
        <dbReference type="SAM" id="SignalP"/>
    </source>
</evidence>
<feature type="chain" id="PRO_5045318548" evidence="2">
    <location>
        <begin position="18"/>
        <end position="128"/>
    </location>
</feature>
<feature type="region of interest" description="Disordered" evidence="1">
    <location>
        <begin position="56"/>
        <end position="96"/>
    </location>
</feature>
<sequence length="128" mass="13793">MDLLRLFLNLFSGVSDCTKSIAQSSQEAQEPVDLVSGYTAQDFSVAKTRSTVHGSINTSLLQSSPTDTKQTPLPLDSTSFAEKRERDATSINQSGHNELTGACLTQQTNSVWVPFTQPTTMRKGGPGV</sequence>
<organism evidence="3 4">
    <name type="scientific">Iphiclides podalirius</name>
    <name type="common">scarce swallowtail</name>
    <dbReference type="NCBI Taxonomy" id="110791"/>
    <lineage>
        <taxon>Eukaryota</taxon>
        <taxon>Metazoa</taxon>
        <taxon>Ecdysozoa</taxon>
        <taxon>Arthropoda</taxon>
        <taxon>Hexapoda</taxon>
        <taxon>Insecta</taxon>
        <taxon>Pterygota</taxon>
        <taxon>Neoptera</taxon>
        <taxon>Endopterygota</taxon>
        <taxon>Lepidoptera</taxon>
        <taxon>Glossata</taxon>
        <taxon>Ditrysia</taxon>
        <taxon>Papilionoidea</taxon>
        <taxon>Papilionidae</taxon>
        <taxon>Papilioninae</taxon>
        <taxon>Iphiclides</taxon>
    </lineage>
</organism>
<feature type="non-terminal residue" evidence="3">
    <location>
        <position position="128"/>
    </location>
</feature>
<feature type="compositionally biased region" description="Polar residues" evidence="1">
    <location>
        <begin position="56"/>
        <end position="80"/>
    </location>
</feature>
<evidence type="ECO:0000313" key="4">
    <source>
        <dbReference type="Proteomes" id="UP000837857"/>
    </source>
</evidence>
<evidence type="ECO:0000313" key="3">
    <source>
        <dbReference type="EMBL" id="CAH2059352.1"/>
    </source>
</evidence>